<evidence type="ECO:0000313" key="1">
    <source>
        <dbReference type="EMBL" id="DAF91927.1"/>
    </source>
</evidence>
<protein>
    <submittedName>
        <fullName evidence="1">Uncharacterized protein</fullName>
    </submittedName>
</protein>
<dbReference type="EMBL" id="BK016062">
    <property type="protein sequence ID" value="DAF91927.1"/>
    <property type="molecule type" value="Genomic_DNA"/>
</dbReference>
<proteinExistence type="predicted"/>
<organism evidence="1">
    <name type="scientific">Podoviridae sp. ctZkC8</name>
    <dbReference type="NCBI Taxonomy" id="2825259"/>
    <lineage>
        <taxon>Viruses</taxon>
        <taxon>Duplodnaviria</taxon>
        <taxon>Heunggongvirae</taxon>
        <taxon>Uroviricota</taxon>
        <taxon>Caudoviricetes</taxon>
    </lineage>
</organism>
<sequence>MERKDFEEEVLDYANNRKPESWRVGQAVFNYIDNQYGVARDVQFKENVDCFYDDKQIKDFLRLSYNRIRKKKGW</sequence>
<reference evidence="1" key="1">
    <citation type="journal article" date="2021" name="Proc. Natl. Acad. Sci. U.S.A.">
        <title>A Catalog of Tens of Thousands of Viruses from Human Metagenomes Reveals Hidden Associations with Chronic Diseases.</title>
        <authorList>
            <person name="Tisza M.J."/>
            <person name="Buck C.B."/>
        </authorList>
    </citation>
    <scope>NUCLEOTIDE SEQUENCE</scope>
    <source>
        <strain evidence="1">CtZkC8</strain>
    </source>
</reference>
<name>A0A8S5UBQ1_9CAUD</name>
<accession>A0A8S5UBQ1</accession>